<organism evidence="3 4">
    <name type="scientific">SAR86 cluster bacterium</name>
    <dbReference type="NCBI Taxonomy" id="2030880"/>
    <lineage>
        <taxon>Bacteria</taxon>
        <taxon>Pseudomonadati</taxon>
        <taxon>Pseudomonadota</taxon>
        <taxon>Gammaproteobacteria</taxon>
        <taxon>SAR86 cluster</taxon>
    </lineage>
</organism>
<feature type="domain" description="YhdP central" evidence="2">
    <location>
        <begin position="324"/>
        <end position="791"/>
    </location>
</feature>
<dbReference type="InterPro" id="IPR025263">
    <property type="entry name" value="YhdP_central"/>
</dbReference>
<evidence type="ECO:0000259" key="2">
    <source>
        <dbReference type="Pfam" id="PF13116"/>
    </source>
</evidence>
<keyword evidence="1" id="KW-0812">Transmembrane</keyword>
<evidence type="ECO:0000313" key="3">
    <source>
        <dbReference type="EMBL" id="MBA4723798.1"/>
    </source>
</evidence>
<feature type="transmembrane region" description="Helical" evidence="1">
    <location>
        <begin position="12"/>
        <end position="33"/>
    </location>
</feature>
<evidence type="ECO:0000256" key="1">
    <source>
        <dbReference type="SAM" id="Phobius"/>
    </source>
</evidence>
<evidence type="ECO:0000313" key="4">
    <source>
        <dbReference type="Proteomes" id="UP000585327"/>
    </source>
</evidence>
<comment type="caution">
    <text evidence="3">The sequence shown here is derived from an EMBL/GenBank/DDBJ whole genome shotgun (WGS) entry which is preliminary data.</text>
</comment>
<protein>
    <recommendedName>
        <fullName evidence="2">YhdP central domain-containing protein</fullName>
    </recommendedName>
</protein>
<dbReference type="Pfam" id="PF13116">
    <property type="entry name" value="YhdP"/>
    <property type="match status" value="1"/>
</dbReference>
<sequence length="796" mass="89269">MSIIKRISLKIFLTISILLSFIAILLITISVLLTSKPQTGLLIIDKLFIDSYEISSEFIQIDNLFTTPSIFAKDISISSDAQQIKIEEIAVKFDLFNLILNKNLFFKRFHLVGYKAINLRDSDDLKSNDYEYSLINGHDLKIKTNQLNLISSKFSIESLGGNNSIQLNNGNINDINFSKLDVLINKNNKIFYKGTHNLFAEDLDKLGIIKSSDFKYADIKTSILSRGSIDPSDPVKNKTFYKIDIFNSNLTFNSGYLVSAINSSLYSDLNGGLYGSFSSSLPLQDAIQDINGSVLYIRNKGLELISSFNIDMEKLINPNPYFSLSGKESFETSFKITPEQKLTLTLNTDLQETYIFSTIDEISKPLGKPLFTSIKIPSLVDPTYEISNELFKAYIGHAGEEGYFIFGDYGGNIKEKDGFHIYLDLDLFDFSSVRFDATAEGESFVKTISLRAKEFKMLNNSFVDQFINLNFKKSGLFGNFKGSDLNGELIVDNTGFSKVVLNKTTIENLNFISRTSQVTSNINDSSLINMRIQGSEISIAGENFESIDFYVLRNKSLITIEDINITSDYINIYPLDSGENAFVSYSTSDDLYKIKGSFEIDGSSKFIKDSLNYDFDFLNTELSIQWNSIEDLINLEGKVKFLTKDFTVENDISSSAFLNALKILNLDAIIKNIDSNRPSSRDSLFLTRASGDIIFSTKRGLISNPISIETDEAKMLWVGEIVKNNDGYLSDLNLDMSMRIKVSENLPWYAAILGGIPAVAGTLVFQDLFEENIDAASSITFKIDGTIEDPVLNRLN</sequence>
<dbReference type="EMBL" id="JACETM010000005">
    <property type="protein sequence ID" value="MBA4723798.1"/>
    <property type="molecule type" value="Genomic_DNA"/>
</dbReference>
<proteinExistence type="predicted"/>
<keyword evidence="1" id="KW-0472">Membrane</keyword>
<reference evidence="3 4" key="1">
    <citation type="submission" date="2020-06" db="EMBL/GenBank/DDBJ databases">
        <title>Dysbiosis in marine aquaculture revealed through microbiome analysis: reverse ecology for environmental sustainability.</title>
        <authorList>
            <person name="Haro-Moreno J.M."/>
            <person name="Coutinho F.H."/>
            <person name="Zaragoza-Solas A."/>
            <person name="Picazo A."/>
            <person name="Almagro-Moreno S."/>
            <person name="Lopez-Perez M."/>
        </authorList>
    </citation>
    <scope>NUCLEOTIDE SEQUENCE [LARGE SCALE GENOMIC DNA]</scope>
    <source>
        <strain evidence="3">MCMED-G42</strain>
    </source>
</reference>
<dbReference type="AlphaFoldDB" id="A0A838YW96"/>
<gene>
    <name evidence="3" type="ORF">H2021_01135</name>
</gene>
<keyword evidence="1" id="KW-1133">Transmembrane helix</keyword>
<dbReference type="Proteomes" id="UP000585327">
    <property type="component" value="Unassembled WGS sequence"/>
</dbReference>
<accession>A0A838YW96</accession>
<name>A0A838YW96_9GAMM</name>